<keyword evidence="5" id="KW-1133">Transmembrane helix</keyword>
<dbReference type="InterPro" id="IPR050975">
    <property type="entry name" value="Sleep_regulator"/>
</dbReference>
<evidence type="ECO:0000313" key="10">
    <source>
        <dbReference type="Proteomes" id="UP001162162"/>
    </source>
</evidence>
<dbReference type="AlphaFoldDB" id="A0AAV8Y2N2"/>
<dbReference type="Pfam" id="PF17064">
    <property type="entry name" value="QVR"/>
    <property type="match status" value="1"/>
</dbReference>
<proteinExistence type="predicted"/>
<dbReference type="PANTHER" id="PTHR33562:SF29">
    <property type="entry name" value="PROTEIN SLEEPLESS"/>
    <property type="match status" value="1"/>
</dbReference>
<evidence type="ECO:0000256" key="6">
    <source>
        <dbReference type="ARBA" id="ARBA00023136"/>
    </source>
</evidence>
<name>A0AAV8Y2N2_9CUCU</name>
<dbReference type="Proteomes" id="UP001162162">
    <property type="component" value="Unassembled WGS sequence"/>
</dbReference>
<evidence type="ECO:0000256" key="8">
    <source>
        <dbReference type="ARBA" id="ARBA00023288"/>
    </source>
</evidence>
<keyword evidence="2" id="KW-0336">GPI-anchor</keyword>
<dbReference type="GO" id="GO:0030431">
    <property type="term" value="P:sleep"/>
    <property type="evidence" value="ECO:0007669"/>
    <property type="project" value="InterPro"/>
</dbReference>
<keyword evidence="6" id="KW-0472">Membrane</keyword>
<sequence>MDRRQLCYKHVILLERFWDRNLISSPRPSLISAGGGDEISSHHCLQQEWNFFLTTEFSTLGTAPRHADERAMSMAITGGLQLVPLVPRTKNRRQTSSASRRSCRDARLRRSAAHFVYQLLLYSGRSLPVVKFQPDRDMVHRVYVGVLVLFFVANVQEGHSIKCYSCSSTNNKACEKPNLNELTPVACNMQTLEETRNNAELINKSYHAIFDVALAYSVGIDLVCLKVVVKDGNKDVILRGCQLAEQRHLDICKRLEDSNTQNVRKVFCSKCNNEDGCNSSPNTRRLNVFLGLICAVACKMFSGL</sequence>
<evidence type="ECO:0000256" key="5">
    <source>
        <dbReference type="ARBA" id="ARBA00022989"/>
    </source>
</evidence>
<dbReference type="GO" id="GO:0032222">
    <property type="term" value="P:regulation of synaptic transmission, cholinergic"/>
    <property type="evidence" value="ECO:0007669"/>
    <property type="project" value="InterPro"/>
</dbReference>
<dbReference type="PANTHER" id="PTHR33562">
    <property type="entry name" value="ATILLA, ISOFORM B-RELATED-RELATED"/>
    <property type="match status" value="1"/>
</dbReference>
<keyword evidence="3" id="KW-0812">Transmembrane</keyword>
<keyword evidence="8" id="KW-0449">Lipoprotein</keyword>
<protein>
    <recommendedName>
        <fullName evidence="11">Protein quiver</fullName>
    </recommendedName>
</protein>
<gene>
    <name evidence="9" type="ORF">NQ318_002134</name>
</gene>
<evidence type="ECO:0000256" key="3">
    <source>
        <dbReference type="ARBA" id="ARBA00022692"/>
    </source>
</evidence>
<evidence type="ECO:0000256" key="7">
    <source>
        <dbReference type="ARBA" id="ARBA00023180"/>
    </source>
</evidence>
<evidence type="ECO:0008006" key="11">
    <source>
        <dbReference type="Google" id="ProtNLM"/>
    </source>
</evidence>
<evidence type="ECO:0000256" key="1">
    <source>
        <dbReference type="ARBA" id="ARBA00004589"/>
    </source>
</evidence>
<keyword evidence="7" id="KW-0325">Glycoprotein</keyword>
<keyword evidence="10" id="KW-1185">Reference proteome</keyword>
<keyword evidence="4" id="KW-0732">Signal</keyword>
<comment type="caution">
    <text evidence="9">The sequence shown here is derived from an EMBL/GenBank/DDBJ whole genome shotgun (WGS) entry which is preliminary data.</text>
</comment>
<dbReference type="InterPro" id="IPR031424">
    <property type="entry name" value="QVR-like"/>
</dbReference>
<evidence type="ECO:0000256" key="4">
    <source>
        <dbReference type="ARBA" id="ARBA00022729"/>
    </source>
</evidence>
<organism evidence="9 10">
    <name type="scientific">Aromia moschata</name>
    <dbReference type="NCBI Taxonomy" id="1265417"/>
    <lineage>
        <taxon>Eukaryota</taxon>
        <taxon>Metazoa</taxon>
        <taxon>Ecdysozoa</taxon>
        <taxon>Arthropoda</taxon>
        <taxon>Hexapoda</taxon>
        <taxon>Insecta</taxon>
        <taxon>Pterygota</taxon>
        <taxon>Neoptera</taxon>
        <taxon>Endopterygota</taxon>
        <taxon>Coleoptera</taxon>
        <taxon>Polyphaga</taxon>
        <taxon>Cucujiformia</taxon>
        <taxon>Chrysomeloidea</taxon>
        <taxon>Cerambycidae</taxon>
        <taxon>Cerambycinae</taxon>
        <taxon>Callichromatini</taxon>
        <taxon>Aromia</taxon>
    </lineage>
</organism>
<evidence type="ECO:0000313" key="9">
    <source>
        <dbReference type="EMBL" id="KAJ8944437.1"/>
    </source>
</evidence>
<reference evidence="9" key="1">
    <citation type="journal article" date="2023" name="Insect Mol. Biol.">
        <title>Genome sequencing provides insights into the evolution of gene families encoding plant cell wall-degrading enzymes in longhorned beetles.</title>
        <authorList>
            <person name="Shin N.R."/>
            <person name="Okamura Y."/>
            <person name="Kirsch R."/>
            <person name="Pauchet Y."/>
        </authorList>
    </citation>
    <scope>NUCLEOTIDE SEQUENCE</scope>
    <source>
        <strain evidence="9">AMC_N1</strain>
    </source>
</reference>
<evidence type="ECO:0000256" key="2">
    <source>
        <dbReference type="ARBA" id="ARBA00022622"/>
    </source>
</evidence>
<comment type="subcellular location">
    <subcellularLocation>
        <location evidence="1">Membrane</location>
        <topology evidence="1">Lipid-anchor</topology>
        <topology evidence="1">GPI-anchor</topology>
    </subcellularLocation>
</comment>
<accession>A0AAV8Y2N2</accession>
<dbReference type="GO" id="GO:0098552">
    <property type="term" value="C:side of membrane"/>
    <property type="evidence" value="ECO:0007669"/>
    <property type="project" value="UniProtKB-KW"/>
</dbReference>
<dbReference type="EMBL" id="JAPWTK010000253">
    <property type="protein sequence ID" value="KAJ8944437.1"/>
    <property type="molecule type" value="Genomic_DNA"/>
</dbReference>